<keyword evidence="1" id="KW-0436">Ligase</keyword>
<dbReference type="Gene3D" id="3.30.470.20">
    <property type="entry name" value="ATP-grasp fold, B domain"/>
    <property type="match status" value="1"/>
</dbReference>
<dbReference type="InterPro" id="IPR027746">
    <property type="entry name" value="TTL"/>
</dbReference>
<dbReference type="EMBL" id="KN880440">
    <property type="protein sequence ID" value="KIY72743.1"/>
    <property type="molecule type" value="Genomic_DNA"/>
</dbReference>
<dbReference type="Pfam" id="PF03133">
    <property type="entry name" value="TTL"/>
    <property type="match status" value="1"/>
</dbReference>
<dbReference type="STRING" id="1314674.A0A0D7BQE3"/>
<dbReference type="SUPFAM" id="SSF56059">
    <property type="entry name" value="Glutathione synthetase ATP-binding domain-like"/>
    <property type="match status" value="1"/>
</dbReference>
<dbReference type="GO" id="GO:0016874">
    <property type="term" value="F:ligase activity"/>
    <property type="evidence" value="ECO:0007669"/>
    <property type="project" value="UniProtKB-KW"/>
</dbReference>
<dbReference type="InterPro" id="IPR004344">
    <property type="entry name" value="TTL/TTLL_fam"/>
</dbReference>
<evidence type="ECO:0000313" key="1">
    <source>
        <dbReference type="EMBL" id="KIY72743.1"/>
    </source>
</evidence>
<dbReference type="PROSITE" id="PS51221">
    <property type="entry name" value="TTL"/>
    <property type="match status" value="1"/>
</dbReference>
<accession>A0A0D7BQE3</accession>
<organism evidence="1 2">
    <name type="scientific">Cylindrobasidium torrendii FP15055 ss-10</name>
    <dbReference type="NCBI Taxonomy" id="1314674"/>
    <lineage>
        <taxon>Eukaryota</taxon>
        <taxon>Fungi</taxon>
        <taxon>Dikarya</taxon>
        <taxon>Basidiomycota</taxon>
        <taxon>Agaricomycotina</taxon>
        <taxon>Agaricomycetes</taxon>
        <taxon>Agaricomycetidae</taxon>
        <taxon>Agaricales</taxon>
        <taxon>Marasmiineae</taxon>
        <taxon>Physalacriaceae</taxon>
        <taxon>Cylindrobasidium</taxon>
    </lineage>
</organism>
<dbReference type="PANTHER" id="PTHR47551">
    <property type="entry name" value="TUBULIN--TYROSINE LIGASE PBY1-RELATED"/>
    <property type="match status" value="1"/>
</dbReference>
<evidence type="ECO:0000313" key="2">
    <source>
        <dbReference type="Proteomes" id="UP000054007"/>
    </source>
</evidence>
<dbReference type="Proteomes" id="UP000054007">
    <property type="component" value="Unassembled WGS sequence"/>
</dbReference>
<dbReference type="PANTHER" id="PTHR47551:SF1">
    <property type="entry name" value="TUBULIN--TYROSINE LIGASE PBY1-RELATED"/>
    <property type="match status" value="1"/>
</dbReference>
<protein>
    <submittedName>
        <fullName evidence="1">Tubulin-tyrosine ligase</fullName>
    </submittedName>
</protein>
<proteinExistence type="predicted"/>
<dbReference type="AlphaFoldDB" id="A0A0D7BQE3"/>
<name>A0A0D7BQE3_9AGAR</name>
<sequence>MKMISPFAAYVHWPSAPFTESLVRKSLKSLEPPPVFIDTPTAAHPNGRLVQWSSYDEIDHELVLANSTTVLSSSFVIRKALTRKHFLSRSILSYVTKNPESALKNGAPATYEIEISFADELDEALADDLWELGRDLNSDTPRWWILKPGMADRGNGIRLFNSLETLERIFQEFEEDEDEEEDGGEEEEGSTAVITSQLRHFVIQEYLPSPVLVDPLEVSVNGSVKPAELRGRKFHLRAYCVASGSLKVYLYRRILALFSSTPYTQPQSSESGEIDLLPHLTNTSLQTEHGEENVRLLDELLGSQLFDVNGADIGAFNESHIDDILTQMTAILADAFEAGLQNPVHFQALPNAFELYGVDFLVSFTPGNAMQVSLLEFNSEPAIELTGPRLAWILEDLFATIGKVCVSLFFSTAKDDNEEWTVGETKHEFTKCLEKDLHF</sequence>
<reference evidence="1 2" key="1">
    <citation type="journal article" date="2015" name="Fungal Genet. Biol.">
        <title>Evolution of novel wood decay mechanisms in Agaricales revealed by the genome sequences of Fistulina hepatica and Cylindrobasidium torrendii.</title>
        <authorList>
            <person name="Floudas D."/>
            <person name="Held B.W."/>
            <person name="Riley R."/>
            <person name="Nagy L.G."/>
            <person name="Koehler G."/>
            <person name="Ransdell A.S."/>
            <person name="Younus H."/>
            <person name="Chow J."/>
            <person name="Chiniquy J."/>
            <person name="Lipzen A."/>
            <person name="Tritt A."/>
            <person name="Sun H."/>
            <person name="Haridas S."/>
            <person name="LaButti K."/>
            <person name="Ohm R.A."/>
            <person name="Kues U."/>
            <person name="Blanchette R.A."/>
            <person name="Grigoriev I.V."/>
            <person name="Minto R.E."/>
            <person name="Hibbett D.S."/>
        </authorList>
    </citation>
    <scope>NUCLEOTIDE SEQUENCE [LARGE SCALE GENOMIC DNA]</scope>
    <source>
        <strain evidence="1 2">FP15055 ss-10</strain>
    </source>
</reference>
<keyword evidence="2" id="KW-1185">Reference proteome</keyword>
<dbReference type="OrthoDB" id="202825at2759"/>
<gene>
    <name evidence="1" type="ORF">CYLTODRAFT_434549</name>
</gene>
<dbReference type="GO" id="GO:0000932">
    <property type="term" value="C:P-body"/>
    <property type="evidence" value="ECO:0007669"/>
    <property type="project" value="TreeGrafter"/>
</dbReference>